<evidence type="ECO:0000313" key="1">
    <source>
        <dbReference type="EMBL" id="XBV85572.1"/>
    </source>
</evidence>
<dbReference type="AlphaFoldDB" id="A0AAU7UA26"/>
<dbReference type="RefSeq" id="WP_350243609.1">
    <property type="nucleotide sequence ID" value="NZ_CP158299.1"/>
</dbReference>
<dbReference type="EMBL" id="CP158299">
    <property type="protein sequence ID" value="XBV85572.1"/>
    <property type="molecule type" value="Genomic_DNA"/>
</dbReference>
<dbReference type="Gene3D" id="3.40.30.10">
    <property type="entry name" value="Glutaredoxin"/>
    <property type="match status" value="1"/>
</dbReference>
<proteinExistence type="predicted"/>
<accession>A0AAU7UA26</accession>
<gene>
    <name evidence="1" type="ORF">ABOD76_19415</name>
</gene>
<name>A0AAU7UA26_9DEIO</name>
<reference evidence="1" key="1">
    <citation type="submission" date="2024-06" db="EMBL/GenBank/DDBJ databases">
        <title>Draft Genome Sequence of Deinococcus sonorensis Type Strain KR-87, a Biofilm Producing Representative of the Genus Deinococcus.</title>
        <authorList>
            <person name="Boren L.S."/>
            <person name="Grosso R.A."/>
            <person name="Hugenberg-Cox A.N."/>
            <person name="Hill J.T.E."/>
            <person name="Albert C.M."/>
            <person name="Tuohy J.M."/>
        </authorList>
    </citation>
    <scope>NUCLEOTIDE SEQUENCE</scope>
    <source>
        <strain evidence="1">KR-87</strain>
    </source>
</reference>
<dbReference type="InterPro" id="IPR036249">
    <property type="entry name" value="Thioredoxin-like_sf"/>
</dbReference>
<sequence length="84" mass="9359">MPITRIELCIDGLDVSVREALLEVFWEELKISPGMVTADGNIELALAQCGEPPADAPVIRIGSMPYIQVTPERLRTLLRRRGTR</sequence>
<dbReference type="KEGG" id="dsc:ABOD76_19415"/>
<organism evidence="1">
    <name type="scientific">Deinococcus sonorensis KR-87</name>
    <dbReference type="NCBI Taxonomy" id="694439"/>
    <lineage>
        <taxon>Bacteria</taxon>
        <taxon>Thermotogati</taxon>
        <taxon>Deinococcota</taxon>
        <taxon>Deinococci</taxon>
        <taxon>Deinococcales</taxon>
        <taxon>Deinococcaceae</taxon>
        <taxon>Deinococcus</taxon>
    </lineage>
</organism>
<dbReference type="SUPFAM" id="SSF52833">
    <property type="entry name" value="Thioredoxin-like"/>
    <property type="match status" value="1"/>
</dbReference>
<protein>
    <submittedName>
        <fullName evidence="1">NAD(P)H-dependent oxidoreductase subunit E</fullName>
    </submittedName>
</protein>
<dbReference type="Pfam" id="PF01257">
    <property type="entry name" value="2Fe-2S_thioredx"/>
    <property type="match status" value="1"/>
</dbReference>